<name>A0ABV3Q6D5_9BACL</name>
<dbReference type="PROSITE" id="PS51186">
    <property type="entry name" value="GNAT"/>
    <property type="match status" value="1"/>
</dbReference>
<dbReference type="SUPFAM" id="SSF55729">
    <property type="entry name" value="Acyl-CoA N-acyltransferases (Nat)"/>
    <property type="match status" value="1"/>
</dbReference>
<evidence type="ECO:0000256" key="2">
    <source>
        <dbReference type="ARBA" id="ARBA00023315"/>
    </source>
</evidence>
<dbReference type="PANTHER" id="PTHR43420">
    <property type="entry name" value="ACETYLTRANSFERASE"/>
    <property type="match status" value="1"/>
</dbReference>
<accession>A0ABV3Q6D5</accession>
<sequence>MTIRKATYSETQTILNYSLVVLKEATMGSVEQSQEKALQLVSPFLSDGGFYLVHIENNVIQGWIGVGKIFDYYTDEMVGFIPEIFVLPQYRKQGIAEKLCMEAFSKLKEHGYQKVQLNVFSGNPVKNLYYKLGFNDVSTLMQKDLDLSP</sequence>
<dbReference type="EMBL" id="JBFMIA010000013">
    <property type="protein sequence ID" value="MEW9502678.1"/>
    <property type="molecule type" value="Genomic_DNA"/>
</dbReference>
<evidence type="ECO:0000313" key="4">
    <source>
        <dbReference type="EMBL" id="MEW9502678.1"/>
    </source>
</evidence>
<evidence type="ECO:0000313" key="5">
    <source>
        <dbReference type="Proteomes" id="UP001556040"/>
    </source>
</evidence>
<dbReference type="Pfam" id="PF00583">
    <property type="entry name" value="Acetyltransf_1"/>
    <property type="match status" value="1"/>
</dbReference>
<gene>
    <name evidence="4" type="ORF">AB1471_12845</name>
</gene>
<dbReference type="InterPro" id="IPR050680">
    <property type="entry name" value="YpeA/RimI_acetyltransf"/>
</dbReference>
<dbReference type="CDD" id="cd04301">
    <property type="entry name" value="NAT_SF"/>
    <property type="match status" value="1"/>
</dbReference>
<dbReference type="Proteomes" id="UP001556040">
    <property type="component" value="Unassembled WGS sequence"/>
</dbReference>
<proteinExistence type="predicted"/>
<dbReference type="Gene3D" id="3.40.630.30">
    <property type="match status" value="1"/>
</dbReference>
<dbReference type="PANTHER" id="PTHR43420:SF44">
    <property type="entry name" value="ACETYLTRANSFERASE YPEA"/>
    <property type="match status" value="1"/>
</dbReference>
<dbReference type="InterPro" id="IPR016181">
    <property type="entry name" value="Acyl_CoA_acyltransferase"/>
</dbReference>
<comment type="caution">
    <text evidence="4">The sequence shown here is derived from an EMBL/GenBank/DDBJ whole genome shotgun (WGS) entry which is preliminary data.</text>
</comment>
<reference evidence="4 5" key="1">
    <citation type="journal article" date="1979" name="Int. J. Syst. Evol. Microbiol.">
        <title>Bacillus globisporus subsp. marinus subsp. nov.</title>
        <authorList>
            <person name="Liu H."/>
        </authorList>
    </citation>
    <scope>NUCLEOTIDE SEQUENCE [LARGE SCALE GENOMIC DNA]</scope>
    <source>
        <strain evidence="4 5">DSM 1297</strain>
    </source>
</reference>
<organism evidence="4 5">
    <name type="scientific">Jeotgalibacillus marinus</name>
    <dbReference type="NCBI Taxonomy" id="86667"/>
    <lineage>
        <taxon>Bacteria</taxon>
        <taxon>Bacillati</taxon>
        <taxon>Bacillota</taxon>
        <taxon>Bacilli</taxon>
        <taxon>Bacillales</taxon>
        <taxon>Caryophanaceae</taxon>
        <taxon>Jeotgalibacillus</taxon>
    </lineage>
</organism>
<keyword evidence="5" id="KW-1185">Reference proteome</keyword>
<evidence type="ECO:0000256" key="1">
    <source>
        <dbReference type="ARBA" id="ARBA00022679"/>
    </source>
</evidence>
<dbReference type="InterPro" id="IPR000182">
    <property type="entry name" value="GNAT_dom"/>
</dbReference>
<keyword evidence="2" id="KW-0012">Acyltransferase</keyword>
<feature type="domain" description="N-acetyltransferase" evidence="3">
    <location>
        <begin position="1"/>
        <end position="149"/>
    </location>
</feature>
<dbReference type="RefSeq" id="WP_367780166.1">
    <property type="nucleotide sequence ID" value="NZ_JBFMIA010000013.1"/>
</dbReference>
<keyword evidence="1" id="KW-0808">Transferase</keyword>
<protein>
    <submittedName>
        <fullName evidence="4">GNAT family N-acetyltransferase</fullName>
    </submittedName>
</protein>
<evidence type="ECO:0000259" key="3">
    <source>
        <dbReference type="PROSITE" id="PS51186"/>
    </source>
</evidence>